<dbReference type="PROSITE" id="PS50995">
    <property type="entry name" value="HTH_MARR_2"/>
    <property type="match status" value="1"/>
</dbReference>
<evidence type="ECO:0000256" key="2">
    <source>
        <dbReference type="ARBA" id="ARBA00022490"/>
    </source>
</evidence>
<feature type="domain" description="HTH marR-type" evidence="6">
    <location>
        <begin position="12"/>
        <end position="147"/>
    </location>
</feature>
<proteinExistence type="predicted"/>
<dbReference type="GO" id="GO:0003677">
    <property type="term" value="F:DNA binding"/>
    <property type="evidence" value="ECO:0007669"/>
    <property type="project" value="UniProtKB-KW"/>
</dbReference>
<evidence type="ECO:0000313" key="7">
    <source>
        <dbReference type="EMBL" id="OLF52378.1"/>
    </source>
</evidence>
<keyword evidence="3" id="KW-0805">Transcription regulation</keyword>
<comment type="subcellular location">
    <subcellularLocation>
        <location evidence="1">Cytoplasm</location>
    </subcellularLocation>
</comment>
<dbReference type="Pfam" id="PF22381">
    <property type="entry name" value="Staph_reg_Sar_Rot"/>
    <property type="match status" value="1"/>
</dbReference>
<evidence type="ECO:0000256" key="1">
    <source>
        <dbReference type="ARBA" id="ARBA00004496"/>
    </source>
</evidence>
<dbReference type="GO" id="GO:0003700">
    <property type="term" value="F:DNA-binding transcription factor activity"/>
    <property type="evidence" value="ECO:0007669"/>
    <property type="project" value="InterPro"/>
</dbReference>
<dbReference type="EMBL" id="MSCT01000019">
    <property type="protein sequence ID" value="OLF52378.1"/>
    <property type="molecule type" value="Genomic_DNA"/>
</dbReference>
<evidence type="ECO:0000256" key="4">
    <source>
        <dbReference type="ARBA" id="ARBA00023125"/>
    </source>
</evidence>
<dbReference type="OrthoDB" id="9806864at2"/>
<evidence type="ECO:0000313" key="8">
    <source>
        <dbReference type="Proteomes" id="UP000185578"/>
    </source>
</evidence>
<dbReference type="InterPro" id="IPR055166">
    <property type="entry name" value="Transc_reg_Sar_Rot_HTH"/>
</dbReference>
<dbReference type="FunFam" id="1.10.10.10:FF:000163">
    <property type="entry name" value="MarR family transcriptional regulator"/>
    <property type="match status" value="1"/>
</dbReference>
<reference evidence="7 8" key="1">
    <citation type="submission" date="2016-12" db="EMBL/GenBank/DDBJ databases">
        <authorList>
            <person name="Song W.-J."/>
            <person name="Kurnit D.M."/>
        </authorList>
    </citation>
    <scope>NUCLEOTIDE SEQUENCE [LARGE SCALE GENOMIC DNA]</scope>
    <source>
        <strain evidence="7 8">PCL1601</strain>
    </source>
</reference>
<keyword evidence="2" id="KW-0963">Cytoplasm</keyword>
<protein>
    <submittedName>
        <fullName evidence="7">MarR family transcriptional regulator</fullName>
    </submittedName>
</protein>
<dbReference type="PANTHER" id="PTHR33164:SF100">
    <property type="entry name" value="OSPR"/>
    <property type="match status" value="1"/>
</dbReference>
<dbReference type="RefSeq" id="WP_075120948.1">
    <property type="nucleotide sequence ID" value="NZ_MSCT01000019.1"/>
</dbReference>
<dbReference type="PANTHER" id="PTHR33164">
    <property type="entry name" value="TRANSCRIPTIONAL REGULATOR, MARR FAMILY"/>
    <property type="match status" value="1"/>
</dbReference>
<keyword evidence="4" id="KW-0238">DNA-binding</keyword>
<dbReference type="SMART" id="SM00347">
    <property type="entry name" value="HTH_MARR"/>
    <property type="match status" value="1"/>
</dbReference>
<evidence type="ECO:0000256" key="3">
    <source>
        <dbReference type="ARBA" id="ARBA00023015"/>
    </source>
</evidence>
<name>A0A1Q8EKQ0_9PSED</name>
<sequence length="153" mass="16968">MTGLSEDALKLDSQLCFKLYAASRAVVRGYKPMLDQLGLTYPQYLAMLVLWEWQATPPELPTVKALGERLALDSGTLTPLLKRLEQLQLVQRQRSSRDEREVHLSLSAAGLALRDRVPPLKAALLCESGVDLDSLSELRNGLDRLLAQVKALS</sequence>
<dbReference type="InterPro" id="IPR036388">
    <property type="entry name" value="WH-like_DNA-bd_sf"/>
</dbReference>
<evidence type="ECO:0000256" key="5">
    <source>
        <dbReference type="ARBA" id="ARBA00023163"/>
    </source>
</evidence>
<dbReference type="Proteomes" id="UP000185578">
    <property type="component" value="Unassembled WGS sequence"/>
</dbReference>
<dbReference type="SUPFAM" id="SSF46785">
    <property type="entry name" value="Winged helix' DNA-binding domain"/>
    <property type="match status" value="1"/>
</dbReference>
<dbReference type="AlphaFoldDB" id="A0A1Q8EKQ0"/>
<dbReference type="InterPro" id="IPR039422">
    <property type="entry name" value="MarR/SlyA-like"/>
</dbReference>
<comment type="caution">
    <text evidence="7">The sequence shown here is derived from an EMBL/GenBank/DDBJ whole genome shotgun (WGS) entry which is preliminary data.</text>
</comment>
<dbReference type="InterPro" id="IPR000835">
    <property type="entry name" value="HTH_MarR-typ"/>
</dbReference>
<dbReference type="InterPro" id="IPR036390">
    <property type="entry name" value="WH_DNA-bd_sf"/>
</dbReference>
<evidence type="ECO:0000259" key="6">
    <source>
        <dbReference type="PROSITE" id="PS50995"/>
    </source>
</evidence>
<accession>A0A1Q8EKQ0</accession>
<dbReference type="GO" id="GO:0005737">
    <property type="term" value="C:cytoplasm"/>
    <property type="evidence" value="ECO:0007669"/>
    <property type="project" value="UniProtKB-SubCell"/>
</dbReference>
<keyword evidence="5" id="KW-0804">Transcription</keyword>
<organism evidence="7 8">
    <name type="scientific">Pseudomonas chlororaphis</name>
    <dbReference type="NCBI Taxonomy" id="587753"/>
    <lineage>
        <taxon>Bacteria</taxon>
        <taxon>Pseudomonadati</taxon>
        <taxon>Pseudomonadota</taxon>
        <taxon>Gammaproteobacteria</taxon>
        <taxon>Pseudomonadales</taxon>
        <taxon>Pseudomonadaceae</taxon>
        <taxon>Pseudomonas</taxon>
    </lineage>
</organism>
<gene>
    <name evidence="7" type="ORF">BTN82_20560</name>
</gene>
<dbReference type="Gene3D" id="1.10.10.10">
    <property type="entry name" value="Winged helix-like DNA-binding domain superfamily/Winged helix DNA-binding domain"/>
    <property type="match status" value="1"/>
</dbReference>
<dbReference type="GO" id="GO:0006950">
    <property type="term" value="P:response to stress"/>
    <property type="evidence" value="ECO:0007669"/>
    <property type="project" value="TreeGrafter"/>
</dbReference>